<organism evidence="4">
    <name type="scientific">Anisakis simplex</name>
    <name type="common">Herring worm</name>
    <dbReference type="NCBI Taxonomy" id="6269"/>
    <lineage>
        <taxon>Eukaryota</taxon>
        <taxon>Metazoa</taxon>
        <taxon>Ecdysozoa</taxon>
        <taxon>Nematoda</taxon>
        <taxon>Chromadorea</taxon>
        <taxon>Rhabditida</taxon>
        <taxon>Spirurina</taxon>
        <taxon>Ascaridomorpha</taxon>
        <taxon>Ascaridoidea</taxon>
        <taxon>Anisakidae</taxon>
        <taxon>Anisakis</taxon>
        <taxon>Anisakis simplex complex</taxon>
    </lineage>
</organism>
<dbReference type="WBParaSite" id="ASIM_0001018301-mRNA-1">
    <property type="protein sequence ID" value="ASIM_0001018301-mRNA-1"/>
    <property type="gene ID" value="ASIM_0001018301"/>
</dbReference>
<proteinExistence type="predicted"/>
<keyword evidence="3" id="KW-1185">Reference proteome</keyword>
<sequence length="172" mass="18439">MNNSFVASSRSSAFSSTSSSDVSSITTDSQPPSALMGIPFLYGGFLTSSMQTGLCPRTPSNSLPPSTVERPQQRSSFDESLAENGGPSISNDLVSSSPPPALQNLTSCCLQDEIWMPNKYAPKEHVRLAPELFDDFGSCCCFLLRECGDAALGARIRHHARCVPANVVAYKQ</sequence>
<evidence type="ECO:0000313" key="2">
    <source>
        <dbReference type="EMBL" id="VDK42030.1"/>
    </source>
</evidence>
<reference evidence="2 3" key="2">
    <citation type="submission" date="2018-11" db="EMBL/GenBank/DDBJ databases">
        <authorList>
            <consortium name="Pathogen Informatics"/>
        </authorList>
    </citation>
    <scope>NUCLEOTIDE SEQUENCE [LARGE SCALE GENOMIC DNA]</scope>
</reference>
<name>A0A0M3JR48_ANISI</name>
<gene>
    <name evidence="2" type="ORF">ASIM_LOCUS9914</name>
</gene>
<protein>
    <submittedName>
        <fullName evidence="2 4">Uncharacterized protein</fullName>
    </submittedName>
</protein>
<feature type="region of interest" description="Disordered" evidence="1">
    <location>
        <begin position="56"/>
        <end position="97"/>
    </location>
</feature>
<reference evidence="4" key="1">
    <citation type="submission" date="2017-02" db="UniProtKB">
        <authorList>
            <consortium name="WormBaseParasite"/>
        </authorList>
    </citation>
    <scope>IDENTIFICATION</scope>
</reference>
<dbReference type="AlphaFoldDB" id="A0A0M3JR48"/>
<feature type="compositionally biased region" description="Polar residues" evidence="1">
    <location>
        <begin position="87"/>
        <end position="96"/>
    </location>
</feature>
<evidence type="ECO:0000313" key="4">
    <source>
        <dbReference type="WBParaSite" id="ASIM_0001018301-mRNA-1"/>
    </source>
</evidence>
<dbReference type="EMBL" id="UYRR01030976">
    <property type="protein sequence ID" value="VDK42030.1"/>
    <property type="molecule type" value="Genomic_DNA"/>
</dbReference>
<accession>A0A0M3JR48</accession>
<evidence type="ECO:0000256" key="1">
    <source>
        <dbReference type="SAM" id="MobiDB-lite"/>
    </source>
</evidence>
<evidence type="ECO:0000313" key="3">
    <source>
        <dbReference type="Proteomes" id="UP000267096"/>
    </source>
</evidence>
<feature type="region of interest" description="Disordered" evidence="1">
    <location>
        <begin position="1"/>
        <end position="29"/>
    </location>
</feature>
<dbReference type="Proteomes" id="UP000267096">
    <property type="component" value="Unassembled WGS sequence"/>
</dbReference>
<feature type="compositionally biased region" description="Polar residues" evidence="1">
    <location>
        <begin position="56"/>
        <end position="75"/>
    </location>
</feature>